<dbReference type="InterPro" id="IPR004570">
    <property type="entry name" value="Phosphatidylglycerol_P_synth"/>
</dbReference>
<dbReference type="InterPro" id="IPR050324">
    <property type="entry name" value="CDP-alcohol_PTase-I"/>
</dbReference>
<keyword evidence="13" id="KW-0594">Phospholipid biosynthesis</keyword>
<dbReference type="NCBIfam" id="TIGR00560">
    <property type="entry name" value="pgsA"/>
    <property type="match status" value="1"/>
</dbReference>
<dbReference type="RefSeq" id="WP_210537139.1">
    <property type="nucleotide sequence ID" value="NZ_JAGKTC010000003.1"/>
</dbReference>
<evidence type="ECO:0000313" key="20">
    <source>
        <dbReference type="Proteomes" id="UP000673447"/>
    </source>
</evidence>
<comment type="subcellular location">
    <subcellularLocation>
        <location evidence="2">Membrane</location>
        <topology evidence="2">Multi-pass membrane protein</topology>
    </subcellularLocation>
</comment>
<dbReference type="GO" id="GO:0036094">
    <property type="term" value="F:small molecule binding"/>
    <property type="evidence" value="ECO:0007669"/>
    <property type="project" value="UniProtKB-ARBA"/>
</dbReference>
<evidence type="ECO:0000256" key="4">
    <source>
        <dbReference type="ARBA" id="ARBA00010441"/>
    </source>
</evidence>
<evidence type="ECO:0000256" key="10">
    <source>
        <dbReference type="ARBA" id="ARBA00022989"/>
    </source>
</evidence>
<feature type="transmembrane region" description="Helical" evidence="18">
    <location>
        <begin position="33"/>
        <end position="52"/>
    </location>
</feature>
<dbReference type="PANTHER" id="PTHR14269:SF62">
    <property type="entry name" value="CDP-DIACYLGLYCEROL--GLYCEROL-3-PHOSPHATE 3-PHOSPHATIDYLTRANSFERASE 1, CHLOROPLASTIC"/>
    <property type="match status" value="1"/>
</dbReference>
<dbReference type="Proteomes" id="UP000673447">
    <property type="component" value="Unassembled WGS sequence"/>
</dbReference>
<reference evidence="19" key="1">
    <citation type="journal article" date="2016" name="Int. J. Syst. Evol. Microbiol.">
        <title>Pseudoxanthomonas helianthi sp. nov., isolated from roots of Jerusalem artichoke (Helianthus tuberosus).</title>
        <authorList>
            <person name="Kittiwongwattana C."/>
            <person name="Thawai C."/>
        </authorList>
    </citation>
    <scope>NUCLEOTIDE SEQUENCE</scope>
    <source>
        <strain evidence="19">110414</strain>
    </source>
</reference>
<evidence type="ECO:0000256" key="11">
    <source>
        <dbReference type="ARBA" id="ARBA00023098"/>
    </source>
</evidence>
<keyword evidence="9 18" id="KW-0812">Transmembrane</keyword>
<evidence type="ECO:0000313" key="19">
    <source>
        <dbReference type="EMBL" id="MBP3985261.1"/>
    </source>
</evidence>
<dbReference type="FunFam" id="1.20.120.1760:FF:000008">
    <property type="entry name" value="CDP-diacylglycerol--glycerol-3-phosphate 3-phosphatidyltransferase 2"/>
    <property type="match status" value="1"/>
</dbReference>
<dbReference type="EC" id="2.7.8.5" evidence="5 16"/>
<dbReference type="EMBL" id="JAGKTC010000003">
    <property type="protein sequence ID" value="MBP3985261.1"/>
    <property type="molecule type" value="Genomic_DNA"/>
</dbReference>
<dbReference type="PROSITE" id="PS00379">
    <property type="entry name" value="CDP_ALCOHOL_P_TRANSF"/>
    <property type="match status" value="1"/>
</dbReference>
<gene>
    <name evidence="19" type="primary">pgsA</name>
    <name evidence="19" type="ORF">J5837_12665</name>
</gene>
<accession>A0A941AUZ2</accession>
<dbReference type="Gene3D" id="1.20.120.1760">
    <property type="match status" value="1"/>
</dbReference>
<evidence type="ECO:0000256" key="6">
    <source>
        <dbReference type="ARBA" id="ARBA00014944"/>
    </source>
</evidence>
<dbReference type="GO" id="GO:0008444">
    <property type="term" value="F:CDP-diacylglycerol-glycerol-3-phosphate 3-phosphatidyltransferase activity"/>
    <property type="evidence" value="ECO:0007669"/>
    <property type="project" value="UniProtKB-UniRule"/>
</dbReference>
<keyword evidence="8 17" id="KW-0808">Transferase</keyword>
<evidence type="ECO:0000256" key="18">
    <source>
        <dbReference type="SAM" id="Phobius"/>
    </source>
</evidence>
<dbReference type="AlphaFoldDB" id="A0A941AUZ2"/>
<comment type="cofactor">
    <cofactor evidence="1">
        <name>Mn(2+)</name>
        <dbReference type="ChEBI" id="CHEBI:29035"/>
    </cofactor>
</comment>
<dbReference type="InterPro" id="IPR000462">
    <property type="entry name" value="CDP-OH_P_trans"/>
</dbReference>
<dbReference type="PANTHER" id="PTHR14269">
    <property type="entry name" value="CDP-DIACYLGLYCEROL--GLYCEROL-3-PHOSPHATE 3-PHOSPHATIDYLTRANSFERASE-RELATED"/>
    <property type="match status" value="1"/>
</dbReference>
<dbReference type="GO" id="GO:0005737">
    <property type="term" value="C:cytoplasm"/>
    <property type="evidence" value="ECO:0007669"/>
    <property type="project" value="UniProtKB-ARBA"/>
</dbReference>
<evidence type="ECO:0000256" key="1">
    <source>
        <dbReference type="ARBA" id="ARBA00001936"/>
    </source>
</evidence>
<keyword evidence="20" id="KW-1185">Reference proteome</keyword>
<dbReference type="PIRSF" id="PIRSF000847">
    <property type="entry name" value="Phos_ph_gly_syn"/>
    <property type="match status" value="1"/>
</dbReference>
<evidence type="ECO:0000256" key="3">
    <source>
        <dbReference type="ARBA" id="ARBA00005042"/>
    </source>
</evidence>
<name>A0A941AUZ2_9GAMM</name>
<comment type="pathway">
    <text evidence="3">Phospholipid metabolism; phosphatidylglycerol biosynthesis; phosphatidylglycerol from CDP-diacylglycerol: step 1/2.</text>
</comment>
<evidence type="ECO:0000256" key="17">
    <source>
        <dbReference type="RuleBase" id="RU003750"/>
    </source>
</evidence>
<sequence>MKFTIPTWLTLLRIVLIPVLVVVFYLPYRWTNFAAVFVFVLAAVTDALDGWIARRYELHSAFGAFLDPVADKLMVAVSLFLIVQGHPTPWMAFWAAVIVGREIAVSALREWMAEIGQRAKVKVATIGKIKTIAQMVALGCLLYSVSPQQQFDPGAGIWLGKAVFHVGDWLLAVAAVLTLWSGVQYLHAAWPSLRADEQAAVDSSRKDGRISRLTPRE</sequence>
<comment type="caution">
    <text evidence="19">The sequence shown here is derived from an EMBL/GenBank/DDBJ whole genome shotgun (WGS) entry which is preliminary data.</text>
</comment>
<evidence type="ECO:0000256" key="2">
    <source>
        <dbReference type="ARBA" id="ARBA00004141"/>
    </source>
</evidence>
<dbReference type="GO" id="GO:0046474">
    <property type="term" value="P:glycerophospholipid biosynthetic process"/>
    <property type="evidence" value="ECO:0007669"/>
    <property type="project" value="TreeGrafter"/>
</dbReference>
<organism evidence="19 20">
    <name type="scientific">Pseudoxanthomonas helianthi</name>
    <dbReference type="NCBI Taxonomy" id="1453541"/>
    <lineage>
        <taxon>Bacteria</taxon>
        <taxon>Pseudomonadati</taxon>
        <taxon>Pseudomonadota</taxon>
        <taxon>Gammaproteobacteria</taxon>
        <taxon>Lysobacterales</taxon>
        <taxon>Lysobacteraceae</taxon>
        <taxon>Pseudoxanthomonas</taxon>
    </lineage>
</organism>
<keyword evidence="11" id="KW-0443">Lipid metabolism</keyword>
<keyword evidence="14" id="KW-1208">Phospholipid metabolism</keyword>
<keyword evidence="12 18" id="KW-0472">Membrane</keyword>
<keyword evidence="7" id="KW-0444">Lipid biosynthesis</keyword>
<evidence type="ECO:0000256" key="7">
    <source>
        <dbReference type="ARBA" id="ARBA00022516"/>
    </source>
</evidence>
<evidence type="ECO:0000256" key="9">
    <source>
        <dbReference type="ARBA" id="ARBA00022692"/>
    </source>
</evidence>
<evidence type="ECO:0000256" key="14">
    <source>
        <dbReference type="ARBA" id="ARBA00023264"/>
    </source>
</evidence>
<proteinExistence type="inferred from homology"/>
<evidence type="ECO:0000256" key="5">
    <source>
        <dbReference type="ARBA" id="ARBA00013170"/>
    </source>
</evidence>
<evidence type="ECO:0000256" key="16">
    <source>
        <dbReference type="NCBIfam" id="TIGR00560"/>
    </source>
</evidence>
<comment type="similarity">
    <text evidence="4 17">Belongs to the CDP-alcohol phosphatidyltransferase class-I family.</text>
</comment>
<dbReference type="InterPro" id="IPR043130">
    <property type="entry name" value="CDP-OH_PTrfase_TM_dom"/>
</dbReference>
<dbReference type="GO" id="GO:0005886">
    <property type="term" value="C:plasma membrane"/>
    <property type="evidence" value="ECO:0007669"/>
    <property type="project" value="TreeGrafter"/>
</dbReference>
<keyword evidence="10 18" id="KW-1133">Transmembrane helix</keyword>
<evidence type="ECO:0000256" key="13">
    <source>
        <dbReference type="ARBA" id="ARBA00023209"/>
    </source>
</evidence>
<feature type="transmembrane region" description="Helical" evidence="18">
    <location>
        <begin position="7"/>
        <end position="27"/>
    </location>
</feature>
<evidence type="ECO:0000256" key="8">
    <source>
        <dbReference type="ARBA" id="ARBA00022679"/>
    </source>
</evidence>
<comment type="catalytic activity">
    <reaction evidence="15">
        <text>a CDP-1,2-diacyl-sn-glycerol + sn-glycerol 3-phosphate = a 1,2-diacyl-sn-glycero-3-phospho-(1'-sn-glycero-3'-phosphate) + CMP + H(+)</text>
        <dbReference type="Rhea" id="RHEA:12593"/>
        <dbReference type="ChEBI" id="CHEBI:15378"/>
        <dbReference type="ChEBI" id="CHEBI:57597"/>
        <dbReference type="ChEBI" id="CHEBI:58332"/>
        <dbReference type="ChEBI" id="CHEBI:60110"/>
        <dbReference type="ChEBI" id="CHEBI:60377"/>
        <dbReference type="EC" id="2.7.8.5"/>
    </reaction>
</comment>
<evidence type="ECO:0000256" key="12">
    <source>
        <dbReference type="ARBA" id="ARBA00023136"/>
    </source>
</evidence>
<reference evidence="19" key="2">
    <citation type="submission" date="2021-03" db="EMBL/GenBank/DDBJ databases">
        <authorList>
            <person name="Cao W."/>
        </authorList>
    </citation>
    <scope>NUCLEOTIDE SEQUENCE</scope>
    <source>
        <strain evidence="19">110414</strain>
    </source>
</reference>
<dbReference type="Pfam" id="PF01066">
    <property type="entry name" value="CDP-OH_P_transf"/>
    <property type="match status" value="1"/>
</dbReference>
<evidence type="ECO:0000256" key="15">
    <source>
        <dbReference type="ARBA" id="ARBA00048586"/>
    </source>
</evidence>
<protein>
    <recommendedName>
        <fullName evidence="6 16">CDP-diacylglycerol--glycerol-3-phosphate 3-phosphatidyltransferase</fullName>
        <ecNumber evidence="5 16">2.7.8.5</ecNumber>
    </recommendedName>
</protein>
<dbReference type="GO" id="GO:0050793">
    <property type="term" value="P:regulation of developmental process"/>
    <property type="evidence" value="ECO:0007669"/>
    <property type="project" value="UniProtKB-ARBA"/>
</dbReference>
<dbReference type="InterPro" id="IPR048254">
    <property type="entry name" value="CDP_ALCOHOL_P_TRANSF_CS"/>
</dbReference>